<organism evidence="1 2">
    <name type="scientific">Gossypium arboreum</name>
    <name type="common">Tree cotton</name>
    <name type="synonym">Gossypium nanking</name>
    <dbReference type="NCBI Taxonomy" id="29729"/>
    <lineage>
        <taxon>Eukaryota</taxon>
        <taxon>Viridiplantae</taxon>
        <taxon>Streptophyta</taxon>
        <taxon>Embryophyta</taxon>
        <taxon>Tracheophyta</taxon>
        <taxon>Spermatophyta</taxon>
        <taxon>Magnoliopsida</taxon>
        <taxon>eudicotyledons</taxon>
        <taxon>Gunneridae</taxon>
        <taxon>Pentapetalae</taxon>
        <taxon>rosids</taxon>
        <taxon>malvids</taxon>
        <taxon>Malvales</taxon>
        <taxon>Malvaceae</taxon>
        <taxon>Malvoideae</taxon>
        <taxon>Gossypium</taxon>
    </lineage>
</organism>
<keyword evidence="2" id="KW-1185">Reference proteome</keyword>
<dbReference type="Proteomes" id="UP000032142">
    <property type="component" value="Unassembled WGS sequence"/>
</dbReference>
<accession>A0A0B0NVW3</accession>
<protein>
    <submittedName>
        <fullName evidence="1">Uncharacterized protein</fullName>
    </submittedName>
</protein>
<dbReference type="EMBL" id="KN403231">
    <property type="protein sequence ID" value="KHG15221.1"/>
    <property type="molecule type" value="Genomic_DNA"/>
</dbReference>
<evidence type="ECO:0000313" key="2">
    <source>
        <dbReference type="Proteomes" id="UP000032142"/>
    </source>
</evidence>
<dbReference type="AlphaFoldDB" id="A0A0B0NVW3"/>
<proteinExistence type="predicted"/>
<evidence type="ECO:0000313" key="1">
    <source>
        <dbReference type="EMBL" id="KHG15221.1"/>
    </source>
</evidence>
<name>A0A0B0NVW3_GOSAR</name>
<sequence>MFNKSAEQQVCFQEFLAGSRKYVSTNKQPGMVNKKTEYA</sequence>
<reference evidence="2" key="1">
    <citation type="submission" date="2014-09" db="EMBL/GenBank/DDBJ databases">
        <authorList>
            <person name="Mudge J."/>
            <person name="Ramaraj T."/>
            <person name="Lindquist I.E."/>
            <person name="Bharti A.K."/>
            <person name="Sundararajan A."/>
            <person name="Cameron C.T."/>
            <person name="Woodward J.E."/>
            <person name="May G.D."/>
            <person name="Brubaker C."/>
            <person name="Broadhvest J."/>
            <person name="Wilkins T.A."/>
        </authorList>
    </citation>
    <scope>NUCLEOTIDE SEQUENCE</scope>
    <source>
        <strain evidence="2">cv. AKA8401</strain>
    </source>
</reference>
<gene>
    <name evidence="1" type="ORF">F383_19466</name>
</gene>